<keyword evidence="4" id="KW-0572">Peptidoglycan-anchor</keyword>
<comment type="caution">
    <text evidence="9">The sequence shown here is derived from an EMBL/GenBank/DDBJ whole genome shotgun (WGS) entry which is preliminary data.</text>
</comment>
<dbReference type="EMBL" id="JACJJQ010000056">
    <property type="protein sequence ID" value="MBM6754821.1"/>
    <property type="molecule type" value="Genomic_DNA"/>
</dbReference>
<dbReference type="PROSITE" id="PS50847">
    <property type="entry name" value="GRAM_POS_ANCHORING"/>
    <property type="match status" value="1"/>
</dbReference>
<dbReference type="InterPro" id="IPR005877">
    <property type="entry name" value="YSIRK_signal_dom"/>
</dbReference>
<dbReference type="Proteomes" id="UP000776629">
    <property type="component" value="Unassembled WGS sequence"/>
</dbReference>
<keyword evidence="7" id="KW-1133">Transmembrane helix</keyword>
<sequence length="1049" mass="112694">MVSKNNHQFYQQKHAERKQRWGIRKLSVGVASVLLGTTFMLYGNHAVSADTVPTTTPTDATVQTDSNVADHQGSEATLRTTADKEKTVATTTNAEEKVVATNTQDTTQDKDKQTNANETTQNTTNVDKKDTEVTPTNDATTLATQKTAAKFKVLAARLEMNEEASTSLPMSNKDIKLDSQPMLTDIINKPKDNWVYNNMRWYNADSSTAKVKEILQNHTTNDESGRYYFAGVANYNESTHVIYLLARSNNLNDNDLYVTILHTGKNTIQEEVVAPGESKKVEYSNGTGGTTHAPIFTNYDGTSVSIGLDGVEKGDNNIYGMVVGFAYGQDTGKSGNSASMGNGFMMTPMPTKVTTTIHYIDQATGDELAVPKSFEGVAYQKYTITGEAPTIDGYTLKQSPKTTGYISPYKVGESYDFRLDKHVVIKQTVIDSQGFIRVTAYYDGEAIDNTTRYLGNIPDVNDHFSFGSHGKWYTYINQITSTNNGIVYYYAKNGSEDKSEVRVHYIDVTGNKSSLFVPGDGKEVATDKISGKLGENYNYSVKLPTDYNLATNQVNTVNGTYTIDHHDEYVYIVKNTSATKDDANKAIDDALAKKIDEINKSNLTDEEKAKLTTDANAAANNAKANINKATTNDAVNTAKENGVGTINNVKVPDTSATKDDAKDAAKDAIDQAAKTKDAAIDASNLTDEEKADLKKQVADEVTQAKAAIDAATKDADVNTAQTNGEKAIDAVEIPASVSKTDAINAINAALADKKAEINGTNLTDEEKTAVINKAQKLADDAIADINKATTNDAVNTAKENGVQAIKNMTIPTVSDVKKNAKNAIDQAAKAKNDAIDASNLTDEEKADLKKTVAAEGQKAKDNIDAATKDADVKTAQTDGEKAINNINVPATSATKDAAKNVIDDALAKKIKEISNANLTDDQKQSLIDQAQNAANQAKENVRSASTDEDVQTAKNNGIAAINGITVKSNSVDDQDNSATNEGNGNQAGHIQSDNSSDVTKHSSIQQSGNEKTQLPQTGNETQRGAGLVGLAIAGLVGLLGSAGFRKKRD</sequence>
<evidence type="ECO:0000313" key="9">
    <source>
        <dbReference type="EMBL" id="MBM6754821.1"/>
    </source>
</evidence>
<feature type="coiled-coil region" evidence="5">
    <location>
        <begin position="658"/>
        <end position="714"/>
    </location>
</feature>
<evidence type="ECO:0000256" key="2">
    <source>
        <dbReference type="ARBA" id="ARBA00022525"/>
    </source>
</evidence>
<keyword evidence="3" id="KW-0732">Signal</keyword>
<accession>A0ABS2ERY5</accession>
<feature type="region of interest" description="Disordered" evidence="6">
    <location>
        <begin position="931"/>
        <end position="950"/>
    </location>
</feature>
<dbReference type="NCBIfam" id="TIGR01167">
    <property type="entry name" value="LPXTG_anchor"/>
    <property type="match status" value="1"/>
</dbReference>
<feature type="transmembrane region" description="Helical" evidence="7">
    <location>
        <begin position="21"/>
        <end position="42"/>
    </location>
</feature>
<protein>
    <submittedName>
        <fullName evidence="9">DUF1542 domain-containing protein</fullName>
    </submittedName>
</protein>
<keyword evidence="2" id="KW-0964">Secreted</keyword>
<evidence type="ECO:0000256" key="1">
    <source>
        <dbReference type="ARBA" id="ARBA00022512"/>
    </source>
</evidence>
<feature type="region of interest" description="Disordered" evidence="6">
    <location>
        <begin position="79"/>
        <end position="140"/>
    </location>
</feature>
<evidence type="ECO:0000256" key="7">
    <source>
        <dbReference type="SAM" id="Phobius"/>
    </source>
</evidence>
<dbReference type="Pfam" id="PF07564">
    <property type="entry name" value="DUF1542"/>
    <property type="match status" value="5"/>
</dbReference>
<keyword evidence="5" id="KW-0175">Coiled coil</keyword>
<proteinExistence type="predicted"/>
<keyword evidence="7" id="KW-0472">Membrane</keyword>
<evidence type="ECO:0000256" key="5">
    <source>
        <dbReference type="SAM" id="Coils"/>
    </source>
</evidence>
<dbReference type="Pfam" id="PF04650">
    <property type="entry name" value="YSIRK_signal"/>
    <property type="match status" value="1"/>
</dbReference>
<name>A0ABS2ERY5_9LACO</name>
<evidence type="ECO:0000259" key="8">
    <source>
        <dbReference type="PROSITE" id="PS50847"/>
    </source>
</evidence>
<feature type="region of interest" description="Disordered" evidence="6">
    <location>
        <begin position="969"/>
        <end position="1021"/>
    </location>
</feature>
<evidence type="ECO:0000256" key="4">
    <source>
        <dbReference type="ARBA" id="ARBA00023088"/>
    </source>
</evidence>
<feature type="coiled-coil region" evidence="5">
    <location>
        <begin position="771"/>
        <end position="837"/>
    </location>
</feature>
<organism evidence="9 10">
    <name type="scientific">Limosilactobacillus alvi</name>
    <dbReference type="NCBI Taxonomy" id="990412"/>
    <lineage>
        <taxon>Bacteria</taxon>
        <taxon>Bacillati</taxon>
        <taxon>Bacillota</taxon>
        <taxon>Bacilli</taxon>
        <taxon>Lactobacillales</taxon>
        <taxon>Lactobacillaceae</taxon>
        <taxon>Limosilactobacillus</taxon>
    </lineage>
</organism>
<evidence type="ECO:0000256" key="6">
    <source>
        <dbReference type="SAM" id="MobiDB-lite"/>
    </source>
</evidence>
<evidence type="ECO:0000256" key="3">
    <source>
        <dbReference type="ARBA" id="ARBA00022729"/>
    </source>
</evidence>
<dbReference type="Pfam" id="PF00746">
    <property type="entry name" value="Gram_pos_anchor"/>
    <property type="match status" value="1"/>
</dbReference>
<keyword evidence="1" id="KW-0134">Cell wall</keyword>
<feature type="transmembrane region" description="Helical" evidence="7">
    <location>
        <begin position="1024"/>
        <end position="1044"/>
    </location>
</feature>
<dbReference type="InterPro" id="IPR019931">
    <property type="entry name" value="LPXTG_anchor"/>
</dbReference>
<dbReference type="InterPro" id="IPR011439">
    <property type="entry name" value="DUF1542"/>
</dbReference>
<keyword evidence="7" id="KW-0812">Transmembrane</keyword>
<feature type="domain" description="Gram-positive cocci surface proteins LPxTG" evidence="8">
    <location>
        <begin position="1014"/>
        <end position="1049"/>
    </location>
</feature>
<reference evidence="9 10" key="1">
    <citation type="journal article" date="2021" name="Sci. Rep.">
        <title>The distribution of antibiotic resistance genes in chicken gut microbiota commensals.</title>
        <authorList>
            <person name="Juricova H."/>
            <person name="Matiasovicova J."/>
            <person name="Kubasova T."/>
            <person name="Cejkova D."/>
            <person name="Rychlik I."/>
        </authorList>
    </citation>
    <scope>NUCLEOTIDE SEQUENCE [LARGE SCALE GENOMIC DNA]</scope>
    <source>
        <strain evidence="9 10">An810</strain>
    </source>
</reference>
<keyword evidence="10" id="KW-1185">Reference proteome</keyword>
<evidence type="ECO:0000313" key="10">
    <source>
        <dbReference type="Proteomes" id="UP000776629"/>
    </source>
</evidence>
<dbReference type="NCBIfam" id="TIGR01168">
    <property type="entry name" value="YSIRK_signal"/>
    <property type="match status" value="1"/>
</dbReference>
<dbReference type="RefSeq" id="WP_204777055.1">
    <property type="nucleotide sequence ID" value="NZ_JACJJQ010000056.1"/>
</dbReference>
<gene>
    <name evidence="9" type="ORF">H5993_08640</name>
</gene>
<feature type="compositionally biased region" description="Low complexity" evidence="6">
    <location>
        <begin position="114"/>
        <end position="125"/>
    </location>
</feature>